<gene>
    <name evidence="1" type="ORF">EK21DRAFT_87807</name>
</gene>
<organism evidence="1 2">
    <name type="scientific">Setomelanomma holmii</name>
    <dbReference type="NCBI Taxonomy" id="210430"/>
    <lineage>
        <taxon>Eukaryota</taxon>
        <taxon>Fungi</taxon>
        <taxon>Dikarya</taxon>
        <taxon>Ascomycota</taxon>
        <taxon>Pezizomycotina</taxon>
        <taxon>Dothideomycetes</taxon>
        <taxon>Pleosporomycetidae</taxon>
        <taxon>Pleosporales</taxon>
        <taxon>Pleosporineae</taxon>
        <taxon>Phaeosphaeriaceae</taxon>
        <taxon>Setomelanomma</taxon>
    </lineage>
</organism>
<protein>
    <submittedName>
        <fullName evidence="1">Uncharacterized protein</fullName>
    </submittedName>
</protein>
<keyword evidence="2" id="KW-1185">Reference proteome</keyword>
<sequence length="178" mass="20020">MADSGLRGACTGRRDFLVTSQLSEDTKVSERRRLPVSTCQYSILSLAIQLNLEGMPKHDAIMTMCEKRQWVRRRIKEPTRSLKSAALVARDEIVSNSRLRQVISDYVASSDSGLPTEACHARCMREVLGRTDVLRPEGRSKLLRETNMLLESLEAAKSCLRNLQYARHGVEAQESEAV</sequence>
<name>A0A9P4HDU6_9PLEO</name>
<evidence type="ECO:0000313" key="1">
    <source>
        <dbReference type="EMBL" id="KAF2031775.1"/>
    </source>
</evidence>
<dbReference type="AlphaFoldDB" id="A0A9P4HDU6"/>
<evidence type="ECO:0000313" key="2">
    <source>
        <dbReference type="Proteomes" id="UP000799777"/>
    </source>
</evidence>
<accession>A0A9P4HDU6</accession>
<comment type="caution">
    <text evidence="1">The sequence shown here is derived from an EMBL/GenBank/DDBJ whole genome shotgun (WGS) entry which is preliminary data.</text>
</comment>
<dbReference type="Proteomes" id="UP000799777">
    <property type="component" value="Unassembled WGS sequence"/>
</dbReference>
<proteinExistence type="predicted"/>
<dbReference type="EMBL" id="ML978178">
    <property type="protein sequence ID" value="KAF2031775.1"/>
    <property type="molecule type" value="Genomic_DNA"/>
</dbReference>
<reference evidence="1" key="1">
    <citation type="journal article" date="2020" name="Stud. Mycol.">
        <title>101 Dothideomycetes genomes: a test case for predicting lifestyles and emergence of pathogens.</title>
        <authorList>
            <person name="Haridas S."/>
            <person name="Albert R."/>
            <person name="Binder M."/>
            <person name="Bloem J."/>
            <person name="Labutti K."/>
            <person name="Salamov A."/>
            <person name="Andreopoulos B."/>
            <person name="Baker S."/>
            <person name="Barry K."/>
            <person name="Bills G."/>
            <person name="Bluhm B."/>
            <person name="Cannon C."/>
            <person name="Castanera R."/>
            <person name="Culley D."/>
            <person name="Daum C."/>
            <person name="Ezra D."/>
            <person name="Gonzalez J."/>
            <person name="Henrissat B."/>
            <person name="Kuo A."/>
            <person name="Liang C."/>
            <person name="Lipzen A."/>
            <person name="Lutzoni F."/>
            <person name="Magnuson J."/>
            <person name="Mondo S."/>
            <person name="Nolan M."/>
            <person name="Ohm R."/>
            <person name="Pangilinan J."/>
            <person name="Park H.-J."/>
            <person name="Ramirez L."/>
            <person name="Alfaro M."/>
            <person name="Sun H."/>
            <person name="Tritt A."/>
            <person name="Yoshinaga Y."/>
            <person name="Zwiers L.-H."/>
            <person name="Turgeon B."/>
            <person name="Goodwin S."/>
            <person name="Spatafora J."/>
            <person name="Crous P."/>
            <person name="Grigoriev I."/>
        </authorList>
    </citation>
    <scope>NUCLEOTIDE SEQUENCE</scope>
    <source>
        <strain evidence="1">CBS 110217</strain>
    </source>
</reference>
<dbReference type="OrthoDB" id="10615665at2759"/>